<dbReference type="EMBL" id="JACGWK010000010">
    <property type="protein sequence ID" value="KAL0331569.1"/>
    <property type="molecule type" value="Genomic_DNA"/>
</dbReference>
<reference evidence="2" key="2">
    <citation type="journal article" date="2024" name="Plant">
        <title>Genomic evolution and insights into agronomic trait innovations of Sesamum species.</title>
        <authorList>
            <person name="Miao H."/>
            <person name="Wang L."/>
            <person name="Qu L."/>
            <person name="Liu H."/>
            <person name="Sun Y."/>
            <person name="Le M."/>
            <person name="Wang Q."/>
            <person name="Wei S."/>
            <person name="Zheng Y."/>
            <person name="Lin W."/>
            <person name="Duan Y."/>
            <person name="Cao H."/>
            <person name="Xiong S."/>
            <person name="Wang X."/>
            <person name="Wei L."/>
            <person name="Li C."/>
            <person name="Ma Q."/>
            <person name="Ju M."/>
            <person name="Zhao R."/>
            <person name="Li G."/>
            <person name="Mu C."/>
            <person name="Tian Q."/>
            <person name="Mei H."/>
            <person name="Zhang T."/>
            <person name="Gao T."/>
            <person name="Zhang H."/>
        </authorList>
    </citation>
    <scope>NUCLEOTIDE SEQUENCE</scope>
    <source>
        <strain evidence="2">G01</strain>
    </source>
</reference>
<dbReference type="AlphaFoldDB" id="A0AAW2MLB3"/>
<sequence length="61" mass="6744">MLVSSRDRTEVDEHDGQAALQGQDQYNRSHLGLGDDKKCASRANMPHPAVPPRKPHASHDD</sequence>
<name>A0AAW2MLB3_9LAMI</name>
<proteinExistence type="predicted"/>
<evidence type="ECO:0000313" key="2">
    <source>
        <dbReference type="EMBL" id="KAL0331569.1"/>
    </source>
</evidence>
<evidence type="ECO:0000256" key="1">
    <source>
        <dbReference type="SAM" id="MobiDB-lite"/>
    </source>
</evidence>
<comment type="caution">
    <text evidence="2">The sequence shown here is derived from an EMBL/GenBank/DDBJ whole genome shotgun (WGS) entry which is preliminary data.</text>
</comment>
<gene>
    <name evidence="2" type="ORF">Sangu_1702400</name>
</gene>
<protein>
    <submittedName>
        <fullName evidence="2">Uncharacterized protein</fullName>
    </submittedName>
</protein>
<reference evidence="2" key="1">
    <citation type="submission" date="2020-06" db="EMBL/GenBank/DDBJ databases">
        <authorList>
            <person name="Li T."/>
            <person name="Hu X."/>
            <person name="Zhang T."/>
            <person name="Song X."/>
            <person name="Zhang H."/>
            <person name="Dai N."/>
            <person name="Sheng W."/>
            <person name="Hou X."/>
            <person name="Wei L."/>
        </authorList>
    </citation>
    <scope>NUCLEOTIDE SEQUENCE</scope>
    <source>
        <strain evidence="2">G01</strain>
        <tissue evidence="2">Leaf</tissue>
    </source>
</reference>
<organism evidence="2">
    <name type="scientific">Sesamum angustifolium</name>
    <dbReference type="NCBI Taxonomy" id="2727405"/>
    <lineage>
        <taxon>Eukaryota</taxon>
        <taxon>Viridiplantae</taxon>
        <taxon>Streptophyta</taxon>
        <taxon>Embryophyta</taxon>
        <taxon>Tracheophyta</taxon>
        <taxon>Spermatophyta</taxon>
        <taxon>Magnoliopsida</taxon>
        <taxon>eudicotyledons</taxon>
        <taxon>Gunneridae</taxon>
        <taxon>Pentapetalae</taxon>
        <taxon>asterids</taxon>
        <taxon>lamiids</taxon>
        <taxon>Lamiales</taxon>
        <taxon>Pedaliaceae</taxon>
        <taxon>Sesamum</taxon>
    </lineage>
</organism>
<feature type="region of interest" description="Disordered" evidence="1">
    <location>
        <begin position="1"/>
        <end position="61"/>
    </location>
</feature>
<feature type="compositionally biased region" description="Basic and acidic residues" evidence="1">
    <location>
        <begin position="1"/>
        <end position="16"/>
    </location>
</feature>
<accession>A0AAW2MLB3</accession>